<dbReference type="eggNOG" id="ENOG502Z7MQ">
    <property type="taxonomic scope" value="Bacteria"/>
</dbReference>
<keyword evidence="2" id="KW-1185">Reference proteome</keyword>
<dbReference type="InterPro" id="IPR032274">
    <property type="entry name" value="DUF4835"/>
</dbReference>
<dbReference type="Pfam" id="PF16119">
    <property type="entry name" value="DUF4835"/>
    <property type="match status" value="1"/>
</dbReference>
<evidence type="ECO:0000313" key="2">
    <source>
        <dbReference type="Proteomes" id="UP000038055"/>
    </source>
</evidence>
<proteinExistence type="predicted"/>
<evidence type="ECO:0000313" key="1">
    <source>
        <dbReference type="EMBL" id="CEN37963.1"/>
    </source>
</evidence>
<dbReference type="EMBL" id="CDOD01000036">
    <property type="protein sequence ID" value="CEN37963.1"/>
    <property type="molecule type" value="Genomic_DNA"/>
</dbReference>
<dbReference type="Proteomes" id="UP000038055">
    <property type="component" value="Unassembled WGS sequence"/>
</dbReference>
<name>A0A0B7HK95_9FLAO</name>
<sequence>MREIYTKIMKKILCILVLILSWNLHSQELNALVSINTQKISVTNKSVFKTLEKSLQEFINKTQWTNQKVRENERIQCSFTLVINKYEGNRFEASLLVQSSRPVFNTSYQTPVLNLQDKDVFFNYQEYEPLSFNENAFESNLTSVVAYYVYLILGFDANTFSESGSHHYFTQAQNVVISAQSSRFGGWTDDGSNNRWLLVNELLSENYQNYHKTWYQYHRLGLDVMSGNEKQGKEEIQNAILLLEKIPSLRLNSYAMNLFFNAKTDEIVSIFSGGSIFNTASLKEMLSRIAPSQIVKWNQIK</sequence>
<accession>A0A0B7HK95</accession>
<evidence type="ECO:0008006" key="3">
    <source>
        <dbReference type="Google" id="ProtNLM"/>
    </source>
</evidence>
<organism evidence="1 2">
    <name type="scientific">Capnocytophaga cynodegmi</name>
    <dbReference type="NCBI Taxonomy" id="28189"/>
    <lineage>
        <taxon>Bacteria</taxon>
        <taxon>Pseudomonadati</taxon>
        <taxon>Bacteroidota</taxon>
        <taxon>Flavobacteriia</taxon>
        <taxon>Flavobacteriales</taxon>
        <taxon>Flavobacteriaceae</taxon>
        <taxon>Capnocytophaga</taxon>
    </lineage>
</organism>
<reference evidence="2" key="1">
    <citation type="submission" date="2015-01" db="EMBL/GenBank/DDBJ databases">
        <authorList>
            <person name="MANFREDI Pablo"/>
        </authorList>
    </citation>
    <scope>NUCLEOTIDE SEQUENCE [LARGE SCALE GENOMIC DNA]</scope>
    <source>
        <strain evidence="2">Ccyn2B</strain>
    </source>
</reference>
<dbReference type="AlphaFoldDB" id="A0A0B7HK95"/>
<gene>
    <name evidence="1" type="ORF">CCYN2B_410003</name>
</gene>
<protein>
    <recommendedName>
        <fullName evidence="3">DUF4835 domain-containing protein</fullName>
    </recommendedName>
</protein>
<dbReference type="STRING" id="28189.CCYN74_40003"/>